<evidence type="ECO:0000313" key="12">
    <source>
        <dbReference type="Proteomes" id="UP000490980"/>
    </source>
</evidence>
<dbReference type="Proteomes" id="UP000490980">
    <property type="component" value="Unassembled WGS sequence"/>
</dbReference>
<keyword evidence="5 9" id="KW-1133">Transmembrane helix</keyword>
<organism evidence="11 12">
    <name type="scientific">Luteibacter anthropi</name>
    <dbReference type="NCBI Taxonomy" id="564369"/>
    <lineage>
        <taxon>Bacteria</taxon>
        <taxon>Pseudomonadati</taxon>
        <taxon>Pseudomonadota</taxon>
        <taxon>Gammaproteobacteria</taxon>
        <taxon>Lysobacterales</taxon>
        <taxon>Rhodanobacteraceae</taxon>
        <taxon>Luteibacter</taxon>
    </lineage>
</organism>
<feature type="compositionally biased region" description="Low complexity" evidence="8">
    <location>
        <begin position="305"/>
        <end position="331"/>
    </location>
</feature>
<evidence type="ECO:0000256" key="6">
    <source>
        <dbReference type="ARBA" id="ARBA00023136"/>
    </source>
</evidence>
<feature type="compositionally biased region" description="Polar residues" evidence="8">
    <location>
        <begin position="119"/>
        <end position="137"/>
    </location>
</feature>
<dbReference type="PANTHER" id="PTHR30329">
    <property type="entry name" value="STATOR ELEMENT OF FLAGELLAR MOTOR COMPLEX"/>
    <property type="match status" value="1"/>
</dbReference>
<evidence type="ECO:0000256" key="9">
    <source>
        <dbReference type="SAM" id="Phobius"/>
    </source>
</evidence>
<dbReference type="Pfam" id="PF13677">
    <property type="entry name" value="MotB_plug"/>
    <property type="match status" value="1"/>
</dbReference>
<dbReference type="AlphaFoldDB" id="A0A7X5ZJ67"/>
<feature type="region of interest" description="Disordered" evidence="8">
    <location>
        <begin position="70"/>
        <end position="137"/>
    </location>
</feature>
<dbReference type="Gene3D" id="3.30.1330.60">
    <property type="entry name" value="OmpA-like domain"/>
    <property type="match status" value="1"/>
</dbReference>
<evidence type="ECO:0000259" key="10">
    <source>
        <dbReference type="PROSITE" id="PS51123"/>
    </source>
</evidence>
<dbReference type="InterPro" id="IPR036737">
    <property type="entry name" value="OmpA-like_sf"/>
</dbReference>
<keyword evidence="11" id="KW-0282">Flagellum</keyword>
<comment type="similarity">
    <text evidence="2">Belongs to the MotB family.</text>
</comment>
<dbReference type="NCBIfam" id="NF006541">
    <property type="entry name" value="PRK09038.1"/>
    <property type="match status" value="1"/>
</dbReference>
<dbReference type="Pfam" id="PF00691">
    <property type="entry name" value="OmpA"/>
    <property type="match status" value="1"/>
</dbReference>
<dbReference type="SUPFAM" id="SSF103088">
    <property type="entry name" value="OmpA-like"/>
    <property type="match status" value="1"/>
</dbReference>
<dbReference type="PANTHER" id="PTHR30329:SF20">
    <property type="entry name" value="EXPORTED PROTEIN"/>
    <property type="match status" value="1"/>
</dbReference>
<keyword evidence="11" id="KW-0966">Cell projection</keyword>
<keyword evidence="11" id="KW-0969">Cilium</keyword>
<evidence type="ECO:0000256" key="5">
    <source>
        <dbReference type="ARBA" id="ARBA00022989"/>
    </source>
</evidence>
<evidence type="ECO:0000256" key="1">
    <source>
        <dbReference type="ARBA" id="ARBA00004162"/>
    </source>
</evidence>
<keyword evidence="3" id="KW-1003">Cell membrane</keyword>
<keyword evidence="12" id="KW-1185">Reference proteome</keyword>
<name>A0A7X5ZJ67_9GAMM</name>
<evidence type="ECO:0000256" key="7">
    <source>
        <dbReference type="PROSITE-ProRule" id="PRU00473"/>
    </source>
</evidence>
<comment type="subcellular location">
    <subcellularLocation>
        <location evidence="1">Cell membrane</location>
        <topology evidence="1">Single-pass membrane protein</topology>
    </subcellularLocation>
</comment>
<feature type="domain" description="OmpA-like" evidence="10">
    <location>
        <begin position="164"/>
        <end position="284"/>
    </location>
</feature>
<dbReference type="EMBL" id="JAARLZ010000008">
    <property type="protein sequence ID" value="NII07668.1"/>
    <property type="molecule type" value="Genomic_DNA"/>
</dbReference>
<dbReference type="GO" id="GO:0005886">
    <property type="term" value="C:plasma membrane"/>
    <property type="evidence" value="ECO:0007669"/>
    <property type="project" value="UniProtKB-SubCell"/>
</dbReference>
<dbReference type="InterPro" id="IPR025713">
    <property type="entry name" value="MotB-like_N_dom"/>
</dbReference>
<feature type="transmembrane region" description="Helical" evidence="9">
    <location>
        <begin position="21"/>
        <end position="39"/>
    </location>
</feature>
<evidence type="ECO:0000256" key="8">
    <source>
        <dbReference type="SAM" id="MobiDB-lite"/>
    </source>
</evidence>
<evidence type="ECO:0000313" key="11">
    <source>
        <dbReference type="EMBL" id="NII07668.1"/>
    </source>
</evidence>
<dbReference type="PROSITE" id="PS51123">
    <property type="entry name" value="OMPA_2"/>
    <property type="match status" value="1"/>
</dbReference>
<dbReference type="CDD" id="cd07185">
    <property type="entry name" value="OmpA_C-like"/>
    <property type="match status" value="1"/>
</dbReference>
<protein>
    <submittedName>
        <fullName evidence="11">Flagellar motor protein MotD</fullName>
    </submittedName>
</protein>
<sequence length="349" mass="37399">MKRRHHEEHVNHERWAIPYGDLITLLLALFVVMYAVSAVNETKFRVMAQSINEAFNGTGKVIEPIRDSTPAAQVPLPDQSRAPTASPIAKIDVPIPPRNLPLPGHEGAATEHQDGKLRQTATSADANTSVGKTEQNTLSQISDEVKRAMKPLIDKSLVSVRQTPDWLEIEVRTDILFPVGVAKLQPQAEDVLRRLAGILAPFPNAMRIEGYTDNTPIATSTFPSNWELSAARAATVARLLTLTGVDPHRVGIIGWGEYRPTADNATADGRNHNRRVLIVVMSDKAAPARFYSDADRVDLAQRGATEAPAAGATPPAAASGTATSAATSSPELVAPTAGAARFATEGEAH</sequence>
<evidence type="ECO:0000256" key="4">
    <source>
        <dbReference type="ARBA" id="ARBA00022692"/>
    </source>
</evidence>
<comment type="caution">
    <text evidence="11">The sequence shown here is derived from an EMBL/GenBank/DDBJ whole genome shotgun (WGS) entry which is preliminary data.</text>
</comment>
<dbReference type="InterPro" id="IPR006665">
    <property type="entry name" value="OmpA-like"/>
</dbReference>
<reference evidence="11 12" key="1">
    <citation type="submission" date="2020-03" db="EMBL/GenBank/DDBJ databases">
        <authorList>
            <person name="Lai Q."/>
        </authorList>
    </citation>
    <scope>NUCLEOTIDE SEQUENCE [LARGE SCALE GENOMIC DNA]</scope>
    <source>
        <strain evidence="11 12">CCUG 25036</strain>
    </source>
</reference>
<dbReference type="InterPro" id="IPR050330">
    <property type="entry name" value="Bact_OuterMem_StrucFunc"/>
</dbReference>
<gene>
    <name evidence="11" type="primary">motD</name>
    <name evidence="11" type="ORF">HBF25_14885</name>
</gene>
<feature type="compositionally biased region" description="Basic and acidic residues" evidence="8">
    <location>
        <begin position="108"/>
        <end position="117"/>
    </location>
</feature>
<accession>A0A7X5ZJ67</accession>
<keyword evidence="4 9" id="KW-0812">Transmembrane</keyword>
<keyword evidence="6 7" id="KW-0472">Membrane</keyword>
<feature type="region of interest" description="Disordered" evidence="8">
    <location>
        <begin position="305"/>
        <end position="349"/>
    </location>
</feature>
<evidence type="ECO:0000256" key="3">
    <source>
        <dbReference type="ARBA" id="ARBA00022475"/>
    </source>
</evidence>
<dbReference type="RefSeq" id="WP_166949756.1">
    <property type="nucleotide sequence ID" value="NZ_JAARLZ010000008.1"/>
</dbReference>
<evidence type="ECO:0000256" key="2">
    <source>
        <dbReference type="ARBA" id="ARBA00008914"/>
    </source>
</evidence>
<proteinExistence type="inferred from homology"/>